<evidence type="ECO:0000256" key="3">
    <source>
        <dbReference type="SAM" id="MobiDB-lite"/>
    </source>
</evidence>
<feature type="region of interest" description="Disordered" evidence="3">
    <location>
        <begin position="1991"/>
        <end position="2011"/>
    </location>
</feature>
<sequence length="2025" mass="222373">MGLWASLATVAQAHPFSDSLIQPPSLSAPQRGSLVGQLSGVAFEAADLSRGGYTLESPFVVPSDHGPLLAPVFPQYSVEQGLSEWGMGWQSNLFLTRFRQVGALDYATDGLTSPWGELVQGLDGAWYPRGLSAHVRVETAADGFVAFLPDGSKHSFGGPSRVQTSAGVYSWPLTEVVTATGRKTRLTYEQNASGRPFLKTVSFGGVGNTARYQLDFIYEAVRVPFSDWRSSRALVLDQRVKSVKVSAWDPAAASFRERWHYVLFYEEEAFSPAFYLKEIVRVFASGESEPPVRYTYHVGTAKLTSAEFRYVPQFDAVVERLGWDVLYPTRSSPLDINEDGQLEFEHNERNLLVLQGPQGFSFQELPAPSGPVHKPCRWDPYLENPVRQLVKLRPEDPEYSVLDVRYGAQSSSQLVVCGRDGVIVRTLQLPGYWQPGPNNRLVDLDRDHRPDFIDIFSGGYRVLPNQSDASGYAFGSPIVRPLSPAFAADASWLHDMNGDGLLDIVSRFDSGLAVWFGTGARYEFTPEAIIIPFLADGTALGSLSDYQLHFVDVNKDGAADALLALDGLMFVFINDGIRMQYIRVPAMFYPLGLIASYPMVVDVAGSGDTEVVVVEAIERRTMSVALNAAETGLLWTADDGKGSVLSFEYARGPAEPGTRQRATVLKRLVVSSSGQDPVAYSYQYFHPRVHSRGKHLLGFDSVVRHAPSLVEQVHFLNDDTNAGLVVSSSESDPRTPGVIRYEERCYDLATIQGLPWRRLKETRAGHAQEQGSGTQVVEERTEYPASDYEAEVCPARTVLHTANGSLTTERRRAVVPALVKHLHCLEDRIILSGQHADTSLNFHHEAWLTRNAVGLVERVQSVGEEGLLTLQEVMYRPDYSVERVSVPGRGHTFFTLEPDSTLLRKVTSPDGSVLEVTSREPLTDAIRSLSSQHGTQLYTQAFRYDGLERLQKNWNSLGHATEADPALLLAYEYATDVKPAVVDVTTLVDGLSGARRRSVEWSTASGAQVASAQLIPEGWAFDGVTTFHPEQLETREHNRPTEPPTLEPAAFTYQGLHTGMQPVARRRSAGLGHEVAAFSKLHADVERQVVSSLAVESGLLRREWVENGVHRTRFWLGASEQVLRREEPDGTPYGFERDALDRVRRVLLPDGKTHRVAYDSHGRVKQVTREGLAELLYEYEPVTGLLRSRRFLSAQGVAQRLEAWTYDSIGRKSVEEHTDLLQGTVQHYRFFYDGATPDEPGRRTHLGELSAVQGDGYLKTFDYRADGKLSRYVLRLDGWRTVESEFTYADNGEARLTATSVRDATGGLLSVSSREHRWDAYGRLSEVWLNGYPLATFAYDSNGQASTATFTTGDRVLLGYDALTHGRLSISQWAARGWESSNVLRFNTRGFLDHEAFVIGGENLRRQYAYSPRGFLTDAGDSENVYSYGFDGSGLPTSIEEQGAHRDLRWKGGVLTTGNTLYTFDALGRTLSKGDLSFSYGPNGHLALATRGGNTWRFLYDENGHRLLKFSGTTPVAAYLEQGAYLDAGGLAEPFKFSGQLVGLVRGNSFHLLATDARGTLMAELDGTPRLASPFGNRTVHPDSAAIVDYVQKGYDADLDLIRMGVRDYDPMINRFLTPDPLFLEEPERCVDSPAECNLYGYAGGNPVAYVDPTGKALESVWDAASLGMGLVSIASWDENTSTLEKALDVVGVVADAAALAVPFVPGGAGAAIKGYRAVDKVVDVVKNTGKAGDALQVANKAESSAKLASKADEVGHSFVSAAKGCEGRACSIPGQCFVAGTQVLTQQGPRAIEQIKPGDLVWSRSETTGEMDWKPVVRTFLTPDQPVLQLELTDEASGQKSVLGVTGEHPFWVKELGWVGAAALMPGHQVASVHGGWLRVGTSTWAQERASVFNFEVAEYHTYFAGTLNAWVHNECKPPKTYQTYTKTNPVTGEVYVGRTSGRGDPLQNVAARERNHHMTEKGFGPAVLDKSSPKKAAIRGREQMMIDKHAKSGNSGNAINGISPNNPKRAGYLRAAKKEFGTP</sequence>
<dbReference type="Pfam" id="PF25023">
    <property type="entry name" value="TEN_YD-shell"/>
    <property type="match status" value="1"/>
</dbReference>
<dbReference type="Pfam" id="PF15520">
    <property type="entry name" value="Ntox10"/>
    <property type="match status" value="1"/>
</dbReference>
<proteinExistence type="predicted"/>
<protein>
    <recommendedName>
        <fullName evidence="4">Hint domain-containing protein</fullName>
    </recommendedName>
</protein>
<dbReference type="InterPro" id="IPR028994">
    <property type="entry name" value="Integrin_alpha_N"/>
</dbReference>
<dbReference type="SMART" id="SM00306">
    <property type="entry name" value="HintN"/>
    <property type="match status" value="1"/>
</dbReference>
<evidence type="ECO:0000256" key="1">
    <source>
        <dbReference type="ARBA" id="ARBA00022729"/>
    </source>
</evidence>
<dbReference type="Pfam" id="PF13517">
    <property type="entry name" value="FG-GAP_3"/>
    <property type="match status" value="1"/>
</dbReference>
<dbReference type="SUPFAM" id="SSF51294">
    <property type="entry name" value="Hedgehog/intein (Hint) domain"/>
    <property type="match status" value="1"/>
</dbReference>
<keyword evidence="6" id="KW-1185">Reference proteome</keyword>
<dbReference type="STRING" id="83449.BON30_10160"/>
<dbReference type="InterPro" id="IPR029122">
    <property type="entry name" value="Ntox10"/>
</dbReference>
<dbReference type="EMBL" id="MPIN01000002">
    <property type="protein sequence ID" value="OJH41233.1"/>
    <property type="molecule type" value="Genomic_DNA"/>
</dbReference>
<reference evidence="5 6" key="2">
    <citation type="submission" date="2016-12" db="EMBL/GenBank/DDBJ databases">
        <title>Draft Genome Sequence of Cystobacter ferrugineus Strain Cbfe23.</title>
        <authorList>
            <person name="Akbar S."/>
            <person name="Dowd S.E."/>
            <person name="Stevens D.C."/>
        </authorList>
    </citation>
    <scope>NUCLEOTIDE SEQUENCE [LARGE SCALE GENOMIC DNA]</scope>
    <source>
        <strain evidence="5 6">Cbfe23</strain>
    </source>
</reference>
<dbReference type="Gene3D" id="2.170.16.10">
    <property type="entry name" value="Hedgehog/Intein (Hint) domain"/>
    <property type="match status" value="1"/>
</dbReference>
<keyword evidence="1" id="KW-0732">Signal</keyword>
<dbReference type="InterPro" id="IPR050708">
    <property type="entry name" value="T6SS_VgrG/RHS"/>
</dbReference>
<dbReference type="PANTHER" id="PTHR32305:SF15">
    <property type="entry name" value="PROTEIN RHSA-RELATED"/>
    <property type="match status" value="1"/>
</dbReference>
<gene>
    <name evidence="5" type="ORF">BON30_10160</name>
</gene>
<evidence type="ECO:0000256" key="2">
    <source>
        <dbReference type="ARBA" id="ARBA00022737"/>
    </source>
</evidence>
<dbReference type="InterPro" id="IPR013517">
    <property type="entry name" value="FG-GAP"/>
</dbReference>
<evidence type="ECO:0000313" key="5">
    <source>
        <dbReference type="EMBL" id="OJH41233.1"/>
    </source>
</evidence>
<dbReference type="InterPro" id="IPR003587">
    <property type="entry name" value="Hint_dom_N"/>
</dbReference>
<dbReference type="Gene3D" id="2.180.10.10">
    <property type="entry name" value="RHS repeat-associated core"/>
    <property type="match status" value="2"/>
</dbReference>
<dbReference type="NCBIfam" id="TIGR03696">
    <property type="entry name" value="Rhs_assc_core"/>
    <property type="match status" value="1"/>
</dbReference>
<accession>A0A1L9BG53</accession>
<comment type="caution">
    <text evidence="5">The sequence shown here is derived from an EMBL/GenBank/DDBJ whole genome shotgun (WGS) entry which is preliminary data.</text>
</comment>
<name>A0A1L9BG53_9BACT</name>
<dbReference type="Proteomes" id="UP000182229">
    <property type="component" value="Unassembled WGS sequence"/>
</dbReference>
<dbReference type="SUPFAM" id="SSF69318">
    <property type="entry name" value="Integrin alpha N-terminal domain"/>
    <property type="match status" value="1"/>
</dbReference>
<keyword evidence="2" id="KW-0677">Repeat</keyword>
<dbReference type="PANTHER" id="PTHR32305">
    <property type="match status" value="1"/>
</dbReference>
<reference evidence="6" key="1">
    <citation type="submission" date="2016-11" db="EMBL/GenBank/DDBJ databases">
        <authorList>
            <person name="Shukria A."/>
            <person name="Stevens D.C."/>
        </authorList>
    </citation>
    <scope>NUCLEOTIDE SEQUENCE [LARGE SCALE GENOMIC DNA]</scope>
    <source>
        <strain evidence="6">Cbfe23</strain>
    </source>
</reference>
<dbReference type="InterPro" id="IPR036844">
    <property type="entry name" value="Hint_dom_sf"/>
</dbReference>
<feature type="domain" description="Hint" evidence="4">
    <location>
        <begin position="1775"/>
        <end position="1875"/>
    </location>
</feature>
<dbReference type="Pfam" id="PF07591">
    <property type="entry name" value="PT-HINT"/>
    <property type="match status" value="1"/>
</dbReference>
<evidence type="ECO:0000259" key="4">
    <source>
        <dbReference type="SMART" id="SM00306"/>
    </source>
</evidence>
<feature type="compositionally biased region" description="Polar residues" evidence="3">
    <location>
        <begin position="1994"/>
        <end position="2008"/>
    </location>
</feature>
<dbReference type="InterPro" id="IPR022385">
    <property type="entry name" value="Rhs_assc_core"/>
</dbReference>
<dbReference type="CDD" id="cd00081">
    <property type="entry name" value="Hint"/>
    <property type="match status" value="1"/>
</dbReference>
<organism evidence="5 6">
    <name type="scientific">Cystobacter ferrugineus</name>
    <dbReference type="NCBI Taxonomy" id="83449"/>
    <lineage>
        <taxon>Bacteria</taxon>
        <taxon>Pseudomonadati</taxon>
        <taxon>Myxococcota</taxon>
        <taxon>Myxococcia</taxon>
        <taxon>Myxococcales</taxon>
        <taxon>Cystobacterineae</taxon>
        <taxon>Archangiaceae</taxon>
        <taxon>Cystobacter</taxon>
    </lineage>
</organism>
<evidence type="ECO:0000313" key="6">
    <source>
        <dbReference type="Proteomes" id="UP000182229"/>
    </source>
</evidence>
<dbReference type="InterPro" id="IPR056823">
    <property type="entry name" value="TEN-like_YD-shell"/>
</dbReference>